<feature type="compositionally biased region" description="Polar residues" evidence="1">
    <location>
        <begin position="193"/>
        <end position="215"/>
    </location>
</feature>
<reference evidence="2" key="1">
    <citation type="submission" date="2020-11" db="EMBL/GenBank/DDBJ databases">
        <authorList>
            <consortium name="DOE Joint Genome Institute"/>
            <person name="Ahrendt S."/>
            <person name="Riley R."/>
            <person name="Andreopoulos W."/>
            <person name="Labutti K."/>
            <person name="Pangilinan J."/>
            <person name="Ruiz-Duenas F.J."/>
            <person name="Barrasa J.M."/>
            <person name="Sanchez-Garcia M."/>
            <person name="Camarero S."/>
            <person name="Miyauchi S."/>
            <person name="Serrano A."/>
            <person name="Linde D."/>
            <person name="Babiker R."/>
            <person name="Drula E."/>
            <person name="Ayuso-Fernandez I."/>
            <person name="Pacheco R."/>
            <person name="Padilla G."/>
            <person name="Ferreira P."/>
            <person name="Barriuso J."/>
            <person name="Kellner H."/>
            <person name="Castanera R."/>
            <person name="Alfaro M."/>
            <person name="Ramirez L."/>
            <person name="Pisabarro A.G."/>
            <person name="Kuo A."/>
            <person name="Tritt A."/>
            <person name="Lipzen A."/>
            <person name="He G."/>
            <person name="Yan M."/>
            <person name="Ng V."/>
            <person name="Cullen D."/>
            <person name="Martin F."/>
            <person name="Rosso M.-N."/>
            <person name="Henrissat B."/>
            <person name="Hibbett D."/>
            <person name="Martinez A.T."/>
            <person name="Grigoriev I.V."/>
        </authorList>
    </citation>
    <scope>NUCLEOTIDE SEQUENCE</scope>
    <source>
        <strain evidence="2">AH 40177</strain>
    </source>
</reference>
<feature type="compositionally biased region" description="Low complexity" evidence="1">
    <location>
        <begin position="104"/>
        <end position="186"/>
    </location>
</feature>
<keyword evidence="3" id="KW-1185">Reference proteome</keyword>
<feature type="region of interest" description="Disordered" evidence="1">
    <location>
        <begin position="99"/>
        <end position="219"/>
    </location>
</feature>
<gene>
    <name evidence="2" type="ORF">BDP27DRAFT_1494627</name>
</gene>
<name>A0A9P5TZB4_9AGAR</name>
<evidence type="ECO:0000313" key="3">
    <source>
        <dbReference type="Proteomes" id="UP000772434"/>
    </source>
</evidence>
<dbReference type="EMBL" id="JADNRY010000256">
    <property type="protein sequence ID" value="KAF9060182.1"/>
    <property type="molecule type" value="Genomic_DNA"/>
</dbReference>
<protein>
    <submittedName>
        <fullName evidence="2">Uncharacterized protein</fullName>
    </submittedName>
</protein>
<dbReference type="Proteomes" id="UP000772434">
    <property type="component" value="Unassembled WGS sequence"/>
</dbReference>
<proteinExistence type="predicted"/>
<sequence>MTCYLLSQLGLIMVFIGKLKPEMKSGGCFALLTSSPSNIQSCANPWLGCAKRKYHKATQGSVESLVMQSAASGDDVGVLQSTAQPSSTQSTPALETELMPTPMTTFPSAAQTTSPSTSQTMSPSTPQTTSLSTLQTTSLSTSQTMSSSASQTTSPSTPQNMSPSTPQSTSPSTPQTRAQSAQQTRTIAVPAPQATSLFAPQTTSPSSPRNISKQPQELAKGVGGGVGGFLLILPLGCLVQRRRRRRLLQLKSSQEAISPFNTSSSEYNPPGTENLPHIIGNLSRSIQGARIKQSEMREQRLSAQAELRVIEDALNRPGVEEEEEASLRQQILELIERVRRIEEREVAGDLPPDYESEL</sequence>
<accession>A0A9P5TZB4</accession>
<evidence type="ECO:0000313" key="2">
    <source>
        <dbReference type="EMBL" id="KAF9060182.1"/>
    </source>
</evidence>
<evidence type="ECO:0000256" key="1">
    <source>
        <dbReference type="SAM" id="MobiDB-lite"/>
    </source>
</evidence>
<comment type="caution">
    <text evidence="2">The sequence shown here is derived from an EMBL/GenBank/DDBJ whole genome shotgun (WGS) entry which is preliminary data.</text>
</comment>
<dbReference type="AlphaFoldDB" id="A0A9P5TZB4"/>
<organism evidence="2 3">
    <name type="scientific">Rhodocollybia butyracea</name>
    <dbReference type="NCBI Taxonomy" id="206335"/>
    <lineage>
        <taxon>Eukaryota</taxon>
        <taxon>Fungi</taxon>
        <taxon>Dikarya</taxon>
        <taxon>Basidiomycota</taxon>
        <taxon>Agaricomycotina</taxon>
        <taxon>Agaricomycetes</taxon>
        <taxon>Agaricomycetidae</taxon>
        <taxon>Agaricales</taxon>
        <taxon>Marasmiineae</taxon>
        <taxon>Omphalotaceae</taxon>
        <taxon>Rhodocollybia</taxon>
    </lineage>
</organism>